<comment type="catalytic activity">
    <reaction evidence="8">
        <text>L-seryl-[protein] + ATP = O-phospho-L-seryl-[protein] + ADP + H(+)</text>
        <dbReference type="Rhea" id="RHEA:17989"/>
        <dbReference type="Rhea" id="RHEA-COMP:9863"/>
        <dbReference type="Rhea" id="RHEA-COMP:11604"/>
        <dbReference type="ChEBI" id="CHEBI:15378"/>
        <dbReference type="ChEBI" id="CHEBI:29999"/>
        <dbReference type="ChEBI" id="CHEBI:30616"/>
        <dbReference type="ChEBI" id="CHEBI:83421"/>
        <dbReference type="ChEBI" id="CHEBI:456216"/>
        <dbReference type="EC" id="2.7.11.1"/>
    </reaction>
</comment>
<accession>A0AA39X895</accession>
<gene>
    <name evidence="10" type="ORF">B0T17DRAFT_461121</name>
</gene>
<proteinExistence type="predicted"/>
<dbReference type="Gene3D" id="1.10.510.10">
    <property type="entry name" value="Transferase(Phosphotransferase) domain 1"/>
    <property type="match status" value="1"/>
</dbReference>
<keyword evidence="2" id="KW-0723">Serine/threonine-protein kinase</keyword>
<dbReference type="Proteomes" id="UP001174934">
    <property type="component" value="Unassembled WGS sequence"/>
</dbReference>
<evidence type="ECO:0000256" key="8">
    <source>
        <dbReference type="ARBA" id="ARBA00048679"/>
    </source>
</evidence>
<feature type="non-terminal residue" evidence="10">
    <location>
        <position position="417"/>
    </location>
</feature>
<protein>
    <recommendedName>
        <fullName evidence="1">non-specific serine/threonine protein kinase</fullName>
        <ecNumber evidence="1">2.7.11.1</ecNumber>
    </recommendedName>
</protein>
<comment type="caution">
    <text evidence="10">The sequence shown here is derived from an EMBL/GenBank/DDBJ whole genome shotgun (WGS) entry which is preliminary data.</text>
</comment>
<reference evidence="10" key="1">
    <citation type="submission" date="2023-06" db="EMBL/GenBank/DDBJ databases">
        <title>Genome-scale phylogeny and comparative genomics of the fungal order Sordariales.</title>
        <authorList>
            <consortium name="Lawrence Berkeley National Laboratory"/>
            <person name="Hensen N."/>
            <person name="Bonometti L."/>
            <person name="Westerberg I."/>
            <person name="Brannstrom I.O."/>
            <person name="Guillou S."/>
            <person name="Cros-Aarteil S."/>
            <person name="Calhoun S."/>
            <person name="Haridas S."/>
            <person name="Kuo A."/>
            <person name="Mondo S."/>
            <person name="Pangilinan J."/>
            <person name="Riley R."/>
            <person name="LaButti K."/>
            <person name="Andreopoulos B."/>
            <person name="Lipzen A."/>
            <person name="Chen C."/>
            <person name="Yanf M."/>
            <person name="Daum C."/>
            <person name="Ng V."/>
            <person name="Clum A."/>
            <person name="Steindorff A."/>
            <person name="Ohm R."/>
            <person name="Martin F."/>
            <person name="Silar P."/>
            <person name="Natvig D."/>
            <person name="Lalanne C."/>
            <person name="Gautier V."/>
            <person name="Ament-velasquez S.L."/>
            <person name="Kruys A."/>
            <person name="Hutchinson M.I."/>
            <person name="Powell A.J."/>
            <person name="Barry K."/>
            <person name="Miller A.N."/>
            <person name="Grigoriev I.V."/>
            <person name="Debuchy R."/>
            <person name="Gladieux P."/>
            <person name="Thoren M.H."/>
            <person name="Johannesson H."/>
        </authorList>
    </citation>
    <scope>NUCLEOTIDE SEQUENCE</scope>
    <source>
        <strain evidence="10">SMH3391-2</strain>
    </source>
</reference>
<dbReference type="InterPro" id="IPR050660">
    <property type="entry name" value="NEK_Ser/Thr_kinase"/>
</dbReference>
<evidence type="ECO:0000313" key="11">
    <source>
        <dbReference type="Proteomes" id="UP001174934"/>
    </source>
</evidence>
<dbReference type="EMBL" id="JAULSR010000002">
    <property type="protein sequence ID" value="KAK0629005.1"/>
    <property type="molecule type" value="Genomic_DNA"/>
</dbReference>
<dbReference type="GO" id="GO:0005634">
    <property type="term" value="C:nucleus"/>
    <property type="evidence" value="ECO:0007669"/>
    <property type="project" value="TreeGrafter"/>
</dbReference>
<evidence type="ECO:0000256" key="3">
    <source>
        <dbReference type="ARBA" id="ARBA00022679"/>
    </source>
</evidence>
<evidence type="ECO:0000313" key="10">
    <source>
        <dbReference type="EMBL" id="KAK0629005.1"/>
    </source>
</evidence>
<dbReference type="GO" id="GO:0004674">
    <property type="term" value="F:protein serine/threonine kinase activity"/>
    <property type="evidence" value="ECO:0007669"/>
    <property type="project" value="UniProtKB-KW"/>
</dbReference>
<dbReference type="SUPFAM" id="SSF56112">
    <property type="entry name" value="Protein kinase-like (PK-like)"/>
    <property type="match status" value="1"/>
</dbReference>
<name>A0AA39X895_9PEZI</name>
<dbReference type="InterPro" id="IPR011009">
    <property type="entry name" value="Kinase-like_dom_sf"/>
</dbReference>
<evidence type="ECO:0000256" key="2">
    <source>
        <dbReference type="ARBA" id="ARBA00022527"/>
    </source>
</evidence>
<dbReference type="PANTHER" id="PTHR43671:SF98">
    <property type="entry name" value="SERINE_THREONINE-PROTEIN KINASE NEK11"/>
    <property type="match status" value="1"/>
</dbReference>
<evidence type="ECO:0000256" key="5">
    <source>
        <dbReference type="ARBA" id="ARBA00022777"/>
    </source>
</evidence>
<feature type="domain" description="Protein kinase" evidence="9">
    <location>
        <begin position="3"/>
        <end position="374"/>
    </location>
</feature>
<keyword evidence="5" id="KW-0418">Kinase</keyword>
<organism evidence="10 11">
    <name type="scientific">Bombardia bombarda</name>
    <dbReference type="NCBI Taxonomy" id="252184"/>
    <lineage>
        <taxon>Eukaryota</taxon>
        <taxon>Fungi</taxon>
        <taxon>Dikarya</taxon>
        <taxon>Ascomycota</taxon>
        <taxon>Pezizomycotina</taxon>
        <taxon>Sordariomycetes</taxon>
        <taxon>Sordariomycetidae</taxon>
        <taxon>Sordariales</taxon>
        <taxon>Lasiosphaeriaceae</taxon>
        <taxon>Bombardia</taxon>
    </lineage>
</organism>
<keyword evidence="6" id="KW-0067">ATP-binding</keyword>
<evidence type="ECO:0000256" key="6">
    <source>
        <dbReference type="ARBA" id="ARBA00022840"/>
    </source>
</evidence>
<dbReference type="EC" id="2.7.11.1" evidence="1"/>
<dbReference type="PANTHER" id="PTHR43671">
    <property type="entry name" value="SERINE/THREONINE-PROTEIN KINASE NEK"/>
    <property type="match status" value="1"/>
</dbReference>
<evidence type="ECO:0000259" key="9">
    <source>
        <dbReference type="PROSITE" id="PS50011"/>
    </source>
</evidence>
<evidence type="ECO:0000256" key="4">
    <source>
        <dbReference type="ARBA" id="ARBA00022741"/>
    </source>
</evidence>
<feature type="non-terminal residue" evidence="10">
    <location>
        <position position="1"/>
    </location>
</feature>
<dbReference type="GO" id="GO:0005524">
    <property type="term" value="F:ATP binding"/>
    <property type="evidence" value="ECO:0007669"/>
    <property type="project" value="UniProtKB-KW"/>
</dbReference>
<keyword evidence="3" id="KW-0808">Transferase</keyword>
<dbReference type="PROSITE" id="PS50011">
    <property type="entry name" value="PROTEIN_KINASE_DOM"/>
    <property type="match status" value="1"/>
</dbReference>
<dbReference type="AlphaFoldDB" id="A0AA39X895"/>
<comment type="catalytic activity">
    <reaction evidence="7">
        <text>L-threonyl-[protein] + ATP = O-phospho-L-threonyl-[protein] + ADP + H(+)</text>
        <dbReference type="Rhea" id="RHEA:46608"/>
        <dbReference type="Rhea" id="RHEA-COMP:11060"/>
        <dbReference type="Rhea" id="RHEA-COMP:11605"/>
        <dbReference type="ChEBI" id="CHEBI:15378"/>
        <dbReference type="ChEBI" id="CHEBI:30013"/>
        <dbReference type="ChEBI" id="CHEBI:30616"/>
        <dbReference type="ChEBI" id="CHEBI:61977"/>
        <dbReference type="ChEBI" id="CHEBI:456216"/>
        <dbReference type="EC" id="2.7.11.1"/>
    </reaction>
</comment>
<dbReference type="InterPro" id="IPR000719">
    <property type="entry name" value="Prot_kinase_dom"/>
</dbReference>
<evidence type="ECO:0000256" key="1">
    <source>
        <dbReference type="ARBA" id="ARBA00012513"/>
    </source>
</evidence>
<keyword evidence="11" id="KW-1185">Reference proteome</keyword>
<sequence length="417" mass="47123">PSYSLFKPLSPTNPSTVLVKRLPDGETLLAHPLHHLNTESHPHAPELLRRGAGVAASNILNHENLVNVHQYLTSHVLHGTTSTEGVDLLWDWCDAGTLQDVFNAYPSPLPTDSTSEDGHLPESLVWHVGLGMLRALQWLHEGIREEYDVVPAPEPRNDPYGCVRADRRTTTLGEDDWLPVLHRDIRPGNIHLQQPRGFETYGLAKLGGFEKAWVSGTVSKESGTPLVGPMPPRDVTKEDAGAGTLTVLRERLAAWRSLGRRMMPREERPYTVGSELFALGAVLYRMMTGRELASGDECEVCGCFHVIADHGRDYHECQHVDCPFEDVVVERLFGRLEYTSGLKDLVIRLLGVDRSEKVSANGMLGNCWDSYKWWAEQTDEGLLFRDIYNDIWIRWRNDERRKRAIRVATRDVEDLEE</sequence>
<keyword evidence="4" id="KW-0547">Nucleotide-binding</keyword>
<evidence type="ECO:0000256" key="7">
    <source>
        <dbReference type="ARBA" id="ARBA00047899"/>
    </source>
</evidence>